<sequence>MPTPQCTHFQSDFKLQFVGLQIAALQIAGQEVRLGQQARRTARRGRLGAALREVREAAGVTVAQAAEAICGDNSKVSRIETGRHRVTALELTTLLDLYEVGEKRTRDWLLALASEARKNTWWRQYGQLTPGFSEALTLESEAANIAVFHTEVVPGLLQTPEYARVVLAGAIEPRSEETLDLYVDIRMKRQRLLHRESPPQYSCVIPEGVIRRQLGGARTAAAQLRHLASTSRLPNVTIQVIPCTQPRFTGTSGSFNLYSYPAPLDFHVVQISRLDGELFWEDDDTAAWYQRVFATLQDSALSAEHSVSLMLAIADELEQGVKCT</sequence>
<dbReference type="InterPro" id="IPR043917">
    <property type="entry name" value="DUF5753"/>
</dbReference>
<dbReference type="InterPro" id="IPR010982">
    <property type="entry name" value="Lambda_DNA-bd_dom_sf"/>
</dbReference>
<accession>A0ABW6U4V6</accession>
<dbReference type="Proteomes" id="UP001602123">
    <property type="component" value="Unassembled WGS sequence"/>
</dbReference>
<dbReference type="PROSITE" id="PS50943">
    <property type="entry name" value="HTH_CROC1"/>
    <property type="match status" value="1"/>
</dbReference>
<gene>
    <name evidence="2" type="ORF">ACFYZM_26775</name>
</gene>
<evidence type="ECO:0000313" key="2">
    <source>
        <dbReference type="EMBL" id="MFF4219849.1"/>
    </source>
</evidence>
<dbReference type="Gene3D" id="1.10.260.40">
    <property type="entry name" value="lambda repressor-like DNA-binding domains"/>
    <property type="match status" value="1"/>
</dbReference>
<evidence type="ECO:0000259" key="1">
    <source>
        <dbReference type="PROSITE" id="PS50943"/>
    </source>
</evidence>
<dbReference type="Pfam" id="PF13560">
    <property type="entry name" value="HTH_31"/>
    <property type="match status" value="1"/>
</dbReference>
<dbReference type="Pfam" id="PF19054">
    <property type="entry name" value="DUF5753"/>
    <property type="match status" value="1"/>
</dbReference>
<name>A0ABW6U4V6_9ACTN</name>
<dbReference type="InterPro" id="IPR001387">
    <property type="entry name" value="Cro/C1-type_HTH"/>
</dbReference>
<comment type="caution">
    <text evidence="2">The sequence shown here is derived from an EMBL/GenBank/DDBJ whole genome shotgun (WGS) entry which is preliminary data.</text>
</comment>
<organism evidence="2 3">
    <name type="scientific">Streptomyces nondiastaticus</name>
    <dbReference type="NCBI Taxonomy" id="3154512"/>
    <lineage>
        <taxon>Bacteria</taxon>
        <taxon>Bacillati</taxon>
        <taxon>Actinomycetota</taxon>
        <taxon>Actinomycetes</taxon>
        <taxon>Kitasatosporales</taxon>
        <taxon>Streptomycetaceae</taxon>
        <taxon>Streptomyces</taxon>
    </lineage>
</organism>
<dbReference type="SMART" id="SM00530">
    <property type="entry name" value="HTH_XRE"/>
    <property type="match status" value="1"/>
</dbReference>
<reference evidence="2 3" key="1">
    <citation type="submission" date="2024-10" db="EMBL/GenBank/DDBJ databases">
        <title>The Natural Products Discovery Center: Release of the First 8490 Sequenced Strains for Exploring Actinobacteria Biosynthetic Diversity.</title>
        <authorList>
            <person name="Kalkreuter E."/>
            <person name="Kautsar S.A."/>
            <person name="Yang D."/>
            <person name="Bader C.D."/>
            <person name="Teijaro C.N."/>
            <person name="Fluegel L."/>
            <person name="Davis C.M."/>
            <person name="Simpson J.R."/>
            <person name="Lauterbach L."/>
            <person name="Steele A.D."/>
            <person name="Gui C."/>
            <person name="Meng S."/>
            <person name="Li G."/>
            <person name="Viehrig K."/>
            <person name="Ye F."/>
            <person name="Su P."/>
            <person name="Kiefer A.F."/>
            <person name="Nichols A."/>
            <person name="Cepeda A.J."/>
            <person name="Yan W."/>
            <person name="Fan B."/>
            <person name="Jiang Y."/>
            <person name="Adhikari A."/>
            <person name="Zheng C.-J."/>
            <person name="Schuster L."/>
            <person name="Cowan T.M."/>
            <person name="Smanski M.J."/>
            <person name="Chevrette M.G."/>
            <person name="De Carvalho L.P.S."/>
            <person name="Shen B."/>
        </authorList>
    </citation>
    <scope>NUCLEOTIDE SEQUENCE [LARGE SCALE GENOMIC DNA]</scope>
    <source>
        <strain evidence="2 3">NPDC001650</strain>
    </source>
</reference>
<proteinExistence type="predicted"/>
<keyword evidence="3" id="KW-1185">Reference proteome</keyword>
<evidence type="ECO:0000313" key="3">
    <source>
        <dbReference type="Proteomes" id="UP001602123"/>
    </source>
</evidence>
<feature type="domain" description="HTH cro/C1-type" evidence="1">
    <location>
        <begin position="51"/>
        <end position="109"/>
    </location>
</feature>
<dbReference type="SUPFAM" id="SSF47413">
    <property type="entry name" value="lambda repressor-like DNA-binding domains"/>
    <property type="match status" value="1"/>
</dbReference>
<protein>
    <submittedName>
        <fullName evidence="2">Helix-turn-helix domain-containing protein</fullName>
    </submittedName>
</protein>
<dbReference type="CDD" id="cd00093">
    <property type="entry name" value="HTH_XRE"/>
    <property type="match status" value="1"/>
</dbReference>
<dbReference type="EMBL" id="JBIAUT010000012">
    <property type="protein sequence ID" value="MFF4219849.1"/>
    <property type="molecule type" value="Genomic_DNA"/>
</dbReference>
<dbReference type="RefSeq" id="WP_388632031.1">
    <property type="nucleotide sequence ID" value="NZ_JBIAUT010000012.1"/>
</dbReference>